<feature type="transmembrane region" description="Helical" evidence="1">
    <location>
        <begin position="41"/>
        <end position="61"/>
    </location>
</feature>
<dbReference type="HOGENOM" id="CLU_562363_0_0_6"/>
<feature type="transmembrane region" description="Helical" evidence="1">
    <location>
        <begin position="167"/>
        <end position="184"/>
    </location>
</feature>
<reference evidence="2 3" key="1">
    <citation type="journal article" date="2011" name="J. Bacteriol.">
        <title>Complete Genome Sequence of the Aerobic Marine Methanotroph Methylomonas methanica MC09.</title>
        <authorList>
            <person name="Boden R."/>
            <person name="Cunliffe M."/>
            <person name="Scanlan J."/>
            <person name="Moussard H."/>
            <person name="Kits K.D."/>
            <person name="Klotz M.G."/>
            <person name="Jetten M.S."/>
            <person name="Vuilleumier S."/>
            <person name="Han J."/>
            <person name="Peters L."/>
            <person name="Mikhailova N."/>
            <person name="Teshima H."/>
            <person name="Tapia R."/>
            <person name="Kyrpides N."/>
            <person name="Ivanova N."/>
            <person name="Pagani I."/>
            <person name="Cheng J.F."/>
            <person name="Goodwin L."/>
            <person name="Han C."/>
            <person name="Hauser L."/>
            <person name="Land M.L."/>
            <person name="Lapidus A."/>
            <person name="Lucas S."/>
            <person name="Pitluck S."/>
            <person name="Woyke T."/>
            <person name="Stein L."/>
            <person name="Murrell J.C."/>
        </authorList>
    </citation>
    <scope>NUCLEOTIDE SEQUENCE [LARGE SCALE GENOMIC DNA]</scope>
    <source>
        <strain evidence="2 3">MC09</strain>
    </source>
</reference>
<name>G0A6B0_METMM</name>
<gene>
    <name evidence="2" type="ordered locus">Metme_3367</name>
</gene>
<dbReference type="KEGG" id="mmt:Metme_3367"/>
<organism evidence="2 3">
    <name type="scientific">Methylomonas methanica (strain DSM 25384 / MC09)</name>
    <dbReference type="NCBI Taxonomy" id="857087"/>
    <lineage>
        <taxon>Bacteria</taxon>
        <taxon>Pseudomonadati</taxon>
        <taxon>Pseudomonadota</taxon>
        <taxon>Gammaproteobacteria</taxon>
        <taxon>Methylococcales</taxon>
        <taxon>Methylococcaceae</taxon>
        <taxon>Methylomonas</taxon>
    </lineage>
</organism>
<feature type="transmembrane region" description="Helical" evidence="1">
    <location>
        <begin position="68"/>
        <end position="87"/>
    </location>
</feature>
<dbReference type="STRING" id="857087.Metme_3367"/>
<evidence type="ECO:0000313" key="3">
    <source>
        <dbReference type="Proteomes" id="UP000008888"/>
    </source>
</evidence>
<reference key="2">
    <citation type="submission" date="2011-05" db="EMBL/GenBank/DDBJ databases">
        <title>Complete genome sequence of the aerobic marine methanotroph Methylomonas methanica MC09.</title>
        <authorList>
            <person name="Boden R."/>
            <person name="Cunliffe M."/>
            <person name="Scanlan J."/>
            <person name="Moussard H."/>
            <person name="Kits K.D."/>
            <person name="Klotz M."/>
            <person name="Jetten M."/>
            <person name="Vuilleumier S."/>
            <person name="Han J."/>
            <person name="Peters L."/>
            <person name="Mikhailova N."/>
            <person name="Teshima H."/>
            <person name="Tapia R."/>
            <person name="Kyrpides N."/>
            <person name="Ivanova N."/>
            <person name="Pagani I."/>
            <person name="Cheng J.-F."/>
            <person name="Goodwin L."/>
            <person name="Han C."/>
            <person name="Hauser L."/>
            <person name="Land M."/>
            <person name="Lapidus A."/>
            <person name="Lucas S."/>
            <person name="Pitluck S."/>
            <person name="Woyke T."/>
            <person name="Stein L.Y."/>
            <person name="Murrell C."/>
        </authorList>
    </citation>
    <scope>NUCLEOTIDE SEQUENCE</scope>
    <source>
        <strain>MC09</strain>
    </source>
</reference>
<evidence type="ECO:0000256" key="1">
    <source>
        <dbReference type="SAM" id="Phobius"/>
    </source>
</evidence>
<evidence type="ECO:0000313" key="2">
    <source>
        <dbReference type="EMBL" id="AEG01738.1"/>
    </source>
</evidence>
<dbReference type="OrthoDB" id="5566910at2"/>
<keyword evidence="1" id="KW-1133">Transmembrane helix</keyword>
<keyword evidence="1" id="KW-0472">Membrane</keyword>
<dbReference type="EMBL" id="CP002738">
    <property type="protein sequence ID" value="AEG01738.1"/>
    <property type="molecule type" value="Genomic_DNA"/>
</dbReference>
<feature type="transmembrane region" description="Helical" evidence="1">
    <location>
        <begin position="299"/>
        <end position="317"/>
    </location>
</feature>
<keyword evidence="1" id="KW-0812">Transmembrane</keyword>
<feature type="transmembrane region" description="Helical" evidence="1">
    <location>
        <begin position="242"/>
        <end position="274"/>
    </location>
</feature>
<protein>
    <submittedName>
        <fullName evidence="2">Uncharacterized protein</fullName>
    </submittedName>
</protein>
<dbReference type="AlphaFoldDB" id="G0A6B0"/>
<reference evidence="3" key="3">
    <citation type="submission" date="2011-05" db="EMBL/GenBank/DDBJ databases">
        <title>Complete sequence of Methylomonas methanica MC09.</title>
        <authorList>
            <consortium name="US DOE Joint Genome Institute"/>
            <person name="Lucas S."/>
            <person name="Han J."/>
            <person name="Lapidus A."/>
            <person name="Cheng J.-F."/>
            <person name="Goodwin L."/>
            <person name="Pitluck S."/>
            <person name="Peters L."/>
            <person name="Mikhailova N."/>
            <person name="Teshima H."/>
            <person name="Han C."/>
            <person name="Tapia R."/>
            <person name="Land M."/>
            <person name="Hauser L."/>
            <person name="Kyrpides N."/>
            <person name="Ivanova N."/>
            <person name="Pagani I."/>
            <person name="Stein L."/>
            <person name="Woyke T."/>
        </authorList>
    </citation>
    <scope>NUCLEOTIDE SEQUENCE [LARGE SCALE GENOMIC DNA]</scope>
    <source>
        <strain evidence="3">MC09</strain>
    </source>
</reference>
<proteinExistence type="predicted"/>
<sequence>MEDSARSKRHLALYGLGLLYLSLALLAGISADQLAAETKALGYIAPPCWTAIAALTLFAAFKGYRGGAWFIAGTFLAAFSVVFMSVAGNSYQQADRNTMLSGIALAAILLLVAAILFWQGQRRHRRISSGNSVTTVETAPIAEDSEFEAQSPDRTPVLYPPMRSWRLFLLMLFSFGFYAFFLMYRIARDLSELGQKQLNPAHCAWQMLIPFYNFTVFLNVAKQATLLARQHGIAAKCSPTQLMSMLIAAYACSYLLPDFLFVLAIVGIAVPWLILNQRMNRLRRALSADWREVPDRFSWRQRFVLIFGVPFIALGLLGSKSNFSFYLADRLEAEQTVSGQPTLYHLTVPDPQWRQVAVGTFYPDTDMELMNAKSKEWVVVRVLPNQQQLLDSVIDQRQAVIAANWDIFEVEETRTFLANANMVPISLARYTRTGVNIAQDSPLFVATVVTPDKVFEVIGHGSADSGSNAWNLVKSFRLIAAEAEI</sequence>
<feature type="transmembrane region" description="Helical" evidence="1">
    <location>
        <begin position="99"/>
        <end position="118"/>
    </location>
</feature>
<dbReference type="Proteomes" id="UP000008888">
    <property type="component" value="Chromosome"/>
</dbReference>
<accession>G0A6B0</accession>
<keyword evidence="3" id="KW-1185">Reference proteome</keyword>
<dbReference type="RefSeq" id="WP_013819965.1">
    <property type="nucleotide sequence ID" value="NC_015572.1"/>
</dbReference>